<comment type="similarity">
    <text evidence="7">Belongs to the TonB-dependent receptor family.</text>
</comment>
<reference evidence="10 11" key="1">
    <citation type="submission" date="2014-07" db="EMBL/GenBank/DDBJ databases">
        <title>Genome of Chryseobacterium piperi CTM.</title>
        <authorList>
            <person name="Pipes S.E."/>
            <person name="Stropko S.J."/>
            <person name="Newman J.D."/>
        </authorList>
    </citation>
    <scope>NUCLEOTIDE SEQUENCE [LARGE SCALE GENOMIC DNA]</scope>
    <source>
        <strain evidence="10 11">CTM</strain>
    </source>
</reference>
<feature type="chain" id="PRO_5001804561" evidence="8">
    <location>
        <begin position="20"/>
        <end position="1058"/>
    </location>
</feature>
<keyword evidence="4 7" id="KW-0812">Transmembrane</keyword>
<keyword evidence="8" id="KW-0732">Signal</keyword>
<dbReference type="AlphaFoldDB" id="A0A086BJT4"/>
<feature type="domain" description="TonB-dependent receptor plug" evidence="9">
    <location>
        <begin position="114"/>
        <end position="212"/>
    </location>
</feature>
<evidence type="ECO:0000259" key="9">
    <source>
        <dbReference type="Pfam" id="PF07715"/>
    </source>
</evidence>
<accession>A0A086BJT4</accession>
<keyword evidence="5 7" id="KW-0472">Membrane</keyword>
<feature type="signal peptide" evidence="8">
    <location>
        <begin position="1"/>
        <end position="19"/>
    </location>
</feature>
<dbReference type="NCBIfam" id="TIGR04056">
    <property type="entry name" value="OMP_RagA_SusC"/>
    <property type="match status" value="1"/>
</dbReference>
<comment type="subcellular location">
    <subcellularLocation>
        <location evidence="1 7">Cell outer membrane</location>
        <topology evidence="1 7">Multi-pass membrane protein</topology>
    </subcellularLocation>
</comment>
<dbReference type="eggNOG" id="COG1629">
    <property type="taxonomic scope" value="Bacteria"/>
</dbReference>
<evidence type="ECO:0000256" key="4">
    <source>
        <dbReference type="ARBA" id="ARBA00022692"/>
    </source>
</evidence>
<keyword evidence="11" id="KW-1185">Reference proteome</keyword>
<dbReference type="SUPFAM" id="SSF49464">
    <property type="entry name" value="Carboxypeptidase regulatory domain-like"/>
    <property type="match status" value="1"/>
</dbReference>
<dbReference type="Gene3D" id="2.40.170.20">
    <property type="entry name" value="TonB-dependent receptor, beta-barrel domain"/>
    <property type="match status" value="1"/>
</dbReference>
<dbReference type="InterPro" id="IPR036942">
    <property type="entry name" value="Beta-barrel_TonB_sf"/>
</dbReference>
<dbReference type="Pfam" id="PF07715">
    <property type="entry name" value="Plug"/>
    <property type="match status" value="1"/>
</dbReference>
<dbReference type="Gene3D" id="2.60.40.1120">
    <property type="entry name" value="Carboxypeptidase-like, regulatory domain"/>
    <property type="match status" value="1"/>
</dbReference>
<dbReference type="Gene3D" id="2.170.130.10">
    <property type="entry name" value="TonB-dependent receptor, plug domain"/>
    <property type="match status" value="1"/>
</dbReference>
<dbReference type="RefSeq" id="WP_034682716.1">
    <property type="nucleotide sequence ID" value="NZ_CP023049.2"/>
</dbReference>
<keyword evidence="6 7" id="KW-0998">Cell outer membrane</keyword>
<dbReference type="eggNOG" id="COG4206">
    <property type="taxonomic scope" value="Bacteria"/>
</dbReference>
<evidence type="ECO:0000313" key="10">
    <source>
        <dbReference type="EMBL" id="KFF29198.1"/>
    </source>
</evidence>
<sequence length="1058" mass="119574">MKKTLATFAIFLLPLYLTAQEIHISGNVKSENGTSVSGVNITDKNTGQSVTTDENGNFTITANPKDILEFYSPDYSSYSIEVSSKRQYSIVLKKVNEKQIEGVVITALGIAKKKEKIGYATQEVGTKQFETITTPSIGNLFSGQVAGLNVSNPTGMQQAPEFTLRGNSNLVFVIDGVIVEKEVFQNLDPNNIDNINVLKGATASALYGSRGRFGAVLITTKNAKKKGFTVEFSQNTMITAGFTNLPKTQTQYGNGSHGKYEFWDGADGGVNDGDMIWGPKFVPGLKIAQWNSPIRDKVTGQVIPWYGTVAGSQYNDKSRYERVPIDWEYHDNLSTFLKPAVINNNSFAVSYKSNKDTYRLSGNFMNYDDRVPEAYLRRYGVNFSSENHLTDQLTFNTKFNFTQTFTPNVPNYDYNPSGHMYTILIWMGADVDGRALKNNMWVPGREGTLQANWNYAWYNNPWFGANYYKNQNRTNIINAQTGLEYKATKDFSIKGNISIVQNHNKQEILSPYSYFNYSAPRTGGYILNDEKTWNLNSDVLATYKKKFSDNFDIAINAGASTFYYKNNVDKASTDGLKVPEQYSLDNSIGAIKYYDYLKEKIIYSAYSTMDIGLYNAFFINVSGRNDWSSTLPKANRSYFYPSASLSAVVSNLVKMPEAVNMLKLSASWAKVAYDFQPYSIRNYYLNNNGIAFNGNPTNYYPTALNYENSLKPEQTKSYELGLSAGLFKNRITLDATYFRTLDYNNILQFPSAESSGFKTQYVNGNEYTTQGVEISLGLVPIKTKDFTWKSLINWSTYEQKLTSIYDNMPNYKNIQLGERMDSYYDYTWQKSPDGKVILSAETGMPTRANNPTNLGHFNPDWIFGFTNTFKYKKFTLNIGIDGSIGGVMRSQVVEKMWWGGKHPNSVEYRDREYANPGTYYFVPDGVNYNAATGTYTPHTKAISFQDWAQNYPYRARVTEDESDVFANVFNRTFVKLRSVILEYDFSYLLNPKGFVKNFTVNVSGYNLAMWKKAKNLYSDPDFKIGTGNDSKDPSKIGSGNDIQDPSSRWFGVGFNLKF</sequence>
<dbReference type="Pfam" id="PF13715">
    <property type="entry name" value="CarbopepD_reg_2"/>
    <property type="match status" value="1"/>
</dbReference>
<evidence type="ECO:0000256" key="2">
    <source>
        <dbReference type="ARBA" id="ARBA00022448"/>
    </source>
</evidence>
<gene>
    <name evidence="10" type="ORF">IQ37_06460</name>
</gene>
<evidence type="ECO:0000256" key="7">
    <source>
        <dbReference type="PROSITE-ProRule" id="PRU01360"/>
    </source>
</evidence>
<evidence type="ECO:0000256" key="5">
    <source>
        <dbReference type="ARBA" id="ARBA00023136"/>
    </source>
</evidence>
<dbReference type="OrthoDB" id="9768177at2"/>
<keyword evidence="3 7" id="KW-1134">Transmembrane beta strand</keyword>
<comment type="caution">
    <text evidence="10">The sequence shown here is derived from an EMBL/GenBank/DDBJ whole genome shotgun (WGS) entry which is preliminary data.</text>
</comment>
<dbReference type="InterPro" id="IPR037066">
    <property type="entry name" value="Plug_dom_sf"/>
</dbReference>
<evidence type="ECO:0000256" key="1">
    <source>
        <dbReference type="ARBA" id="ARBA00004571"/>
    </source>
</evidence>
<evidence type="ECO:0000256" key="6">
    <source>
        <dbReference type="ARBA" id="ARBA00023237"/>
    </source>
</evidence>
<protein>
    <submittedName>
        <fullName evidence="10">Membrane protein</fullName>
    </submittedName>
</protein>
<proteinExistence type="inferred from homology"/>
<evidence type="ECO:0000313" key="11">
    <source>
        <dbReference type="Proteomes" id="UP000028709"/>
    </source>
</evidence>
<dbReference type="InterPro" id="IPR008969">
    <property type="entry name" value="CarboxyPept-like_regulatory"/>
</dbReference>
<dbReference type="GO" id="GO:0009279">
    <property type="term" value="C:cell outer membrane"/>
    <property type="evidence" value="ECO:0007669"/>
    <property type="project" value="UniProtKB-SubCell"/>
</dbReference>
<dbReference type="STRING" id="558152.IQ37_06460"/>
<dbReference type="Proteomes" id="UP000028709">
    <property type="component" value="Unassembled WGS sequence"/>
</dbReference>
<evidence type="ECO:0000256" key="3">
    <source>
        <dbReference type="ARBA" id="ARBA00022452"/>
    </source>
</evidence>
<dbReference type="EMBL" id="JPRJ01000008">
    <property type="protein sequence ID" value="KFF29198.1"/>
    <property type="molecule type" value="Genomic_DNA"/>
</dbReference>
<name>A0A086BJT4_9FLAO</name>
<evidence type="ECO:0000256" key="8">
    <source>
        <dbReference type="SAM" id="SignalP"/>
    </source>
</evidence>
<dbReference type="InterPro" id="IPR023996">
    <property type="entry name" value="TonB-dep_OMP_SusC/RagA"/>
</dbReference>
<dbReference type="KEGG" id="cpip:CJF12_16220"/>
<organism evidence="10 11">
    <name type="scientific">Chryseobacterium piperi</name>
    <dbReference type="NCBI Taxonomy" id="558152"/>
    <lineage>
        <taxon>Bacteria</taxon>
        <taxon>Pseudomonadati</taxon>
        <taxon>Bacteroidota</taxon>
        <taxon>Flavobacteriia</taxon>
        <taxon>Flavobacteriales</taxon>
        <taxon>Weeksellaceae</taxon>
        <taxon>Chryseobacterium group</taxon>
        <taxon>Chryseobacterium</taxon>
    </lineage>
</organism>
<dbReference type="SUPFAM" id="SSF56935">
    <property type="entry name" value="Porins"/>
    <property type="match status" value="1"/>
</dbReference>
<dbReference type="InterPro" id="IPR039426">
    <property type="entry name" value="TonB-dep_rcpt-like"/>
</dbReference>
<keyword evidence="2 7" id="KW-0813">Transport</keyword>
<dbReference type="InterPro" id="IPR012910">
    <property type="entry name" value="Plug_dom"/>
</dbReference>
<dbReference type="PROSITE" id="PS52016">
    <property type="entry name" value="TONB_DEPENDENT_REC_3"/>
    <property type="match status" value="1"/>
</dbReference>